<dbReference type="AlphaFoldDB" id="A0A381TCM1"/>
<proteinExistence type="predicted"/>
<sequence length="52" mass="6361">MSNSTAFCYIMLMCREEKPVKTNVYHFNWRECFLWKNMNSNSYFSFGRYGNN</sequence>
<dbReference type="EMBL" id="UINC01004380">
    <property type="protein sequence ID" value="SVA13905.1"/>
    <property type="molecule type" value="Genomic_DNA"/>
</dbReference>
<name>A0A381TCM1_9ZZZZ</name>
<reference evidence="1" key="1">
    <citation type="submission" date="2018-05" db="EMBL/GenBank/DDBJ databases">
        <authorList>
            <person name="Lanie J.A."/>
            <person name="Ng W.-L."/>
            <person name="Kazmierczak K.M."/>
            <person name="Andrzejewski T.M."/>
            <person name="Davidsen T.M."/>
            <person name="Wayne K.J."/>
            <person name="Tettelin H."/>
            <person name="Glass J.I."/>
            <person name="Rusch D."/>
            <person name="Podicherti R."/>
            <person name="Tsui H.-C.T."/>
            <person name="Winkler M.E."/>
        </authorList>
    </citation>
    <scope>NUCLEOTIDE SEQUENCE</scope>
</reference>
<protein>
    <submittedName>
        <fullName evidence="1">Uncharacterized protein</fullName>
    </submittedName>
</protein>
<evidence type="ECO:0000313" key="1">
    <source>
        <dbReference type="EMBL" id="SVA13905.1"/>
    </source>
</evidence>
<gene>
    <name evidence="1" type="ORF">METZ01_LOCUS66759</name>
</gene>
<accession>A0A381TCM1</accession>
<organism evidence="1">
    <name type="scientific">marine metagenome</name>
    <dbReference type="NCBI Taxonomy" id="408172"/>
    <lineage>
        <taxon>unclassified sequences</taxon>
        <taxon>metagenomes</taxon>
        <taxon>ecological metagenomes</taxon>
    </lineage>
</organism>